<organism evidence="4 5">
    <name type="scientific">Stemphylium lycopersici</name>
    <name type="common">Tomato gray leaf spot disease fungus</name>
    <name type="synonym">Thyrospora lycopersici</name>
    <dbReference type="NCBI Taxonomy" id="183478"/>
    <lineage>
        <taxon>Eukaryota</taxon>
        <taxon>Fungi</taxon>
        <taxon>Dikarya</taxon>
        <taxon>Ascomycota</taxon>
        <taxon>Pezizomycotina</taxon>
        <taxon>Dothideomycetes</taxon>
        <taxon>Pleosporomycetidae</taxon>
        <taxon>Pleosporales</taxon>
        <taxon>Pleosporineae</taxon>
        <taxon>Pleosporaceae</taxon>
        <taxon>Stemphylium</taxon>
    </lineage>
</organism>
<evidence type="ECO:0000313" key="4">
    <source>
        <dbReference type="EMBL" id="RAR02851.1"/>
    </source>
</evidence>
<dbReference type="PANTHER" id="PTHR19328:SF75">
    <property type="entry name" value="ALDOSE SUGAR DEHYDROGENASE YLII"/>
    <property type="match status" value="1"/>
</dbReference>
<feature type="compositionally biased region" description="Polar residues" evidence="2">
    <location>
        <begin position="164"/>
        <end position="173"/>
    </location>
</feature>
<dbReference type="AlphaFoldDB" id="A0A364MT70"/>
<evidence type="ECO:0000256" key="1">
    <source>
        <dbReference type="ARBA" id="ARBA00006817"/>
    </source>
</evidence>
<feature type="compositionally biased region" description="Low complexity" evidence="2">
    <location>
        <begin position="174"/>
        <end position="190"/>
    </location>
</feature>
<comment type="similarity">
    <text evidence="1">Belongs to the AHA1 family.</text>
</comment>
<name>A0A364MT70_STELY</name>
<dbReference type="SUPFAM" id="SSF103111">
    <property type="entry name" value="Activator of Hsp90 ATPase, Aha1"/>
    <property type="match status" value="1"/>
</dbReference>
<dbReference type="Gene3D" id="3.15.10.20">
    <property type="entry name" value="Activator of Hsp90 ATPase Aha1, N-terminal domain"/>
    <property type="match status" value="1"/>
</dbReference>
<dbReference type="Pfam" id="PF07995">
    <property type="entry name" value="GSDH"/>
    <property type="match status" value="1"/>
</dbReference>
<dbReference type="Pfam" id="PF08327">
    <property type="entry name" value="AHSA1"/>
    <property type="match status" value="1"/>
</dbReference>
<dbReference type="InterPro" id="IPR011042">
    <property type="entry name" value="6-blade_b-propeller_TolB-like"/>
</dbReference>
<feature type="compositionally biased region" description="Polar residues" evidence="2">
    <location>
        <begin position="191"/>
        <end position="201"/>
    </location>
</feature>
<keyword evidence="5" id="KW-1185">Reference proteome</keyword>
<dbReference type="Gene3D" id="3.30.530.20">
    <property type="match status" value="1"/>
</dbReference>
<dbReference type="PANTHER" id="PTHR19328">
    <property type="entry name" value="HEDGEHOG-INTERACTING PROTEIN"/>
    <property type="match status" value="1"/>
</dbReference>
<accession>A0A364MT70</accession>
<dbReference type="GO" id="GO:0051087">
    <property type="term" value="F:protein-folding chaperone binding"/>
    <property type="evidence" value="ECO:0007669"/>
    <property type="project" value="InterPro"/>
</dbReference>
<dbReference type="STRING" id="183478.A0A364MT70"/>
<evidence type="ECO:0000313" key="5">
    <source>
        <dbReference type="Proteomes" id="UP000249619"/>
    </source>
</evidence>
<dbReference type="EMBL" id="QGDH01000201">
    <property type="protein sequence ID" value="RAR02851.1"/>
    <property type="molecule type" value="Genomic_DNA"/>
</dbReference>
<dbReference type="InterPro" id="IPR015310">
    <property type="entry name" value="AHSA1-like_N"/>
</dbReference>
<comment type="caution">
    <text evidence="4">The sequence shown here is derived from an EMBL/GenBank/DDBJ whole genome shotgun (WGS) entry which is preliminary data.</text>
</comment>
<dbReference type="InterPro" id="IPR036338">
    <property type="entry name" value="Aha1"/>
</dbReference>
<dbReference type="InterPro" id="IPR023393">
    <property type="entry name" value="START-like_dom_sf"/>
</dbReference>
<reference evidence="5" key="1">
    <citation type="submission" date="2018-05" db="EMBL/GenBank/DDBJ databases">
        <title>Draft genome sequence of Stemphylium lycopersici strain CIDEFI 213.</title>
        <authorList>
            <person name="Medina R."/>
            <person name="Franco M.E.E."/>
            <person name="Lucentini C.G."/>
            <person name="Saparrat M.C.N."/>
            <person name="Balatti P.A."/>
        </authorList>
    </citation>
    <scope>NUCLEOTIDE SEQUENCE [LARGE SCALE GENOMIC DNA]</scope>
    <source>
        <strain evidence="5">CIDEFI 213</strain>
    </source>
</reference>
<dbReference type="SUPFAM" id="SSF50952">
    <property type="entry name" value="Soluble quinoprotein glucose dehydrogenase"/>
    <property type="match status" value="1"/>
</dbReference>
<dbReference type="InterPro" id="IPR012938">
    <property type="entry name" value="Glc/Sorbosone_DH"/>
</dbReference>
<dbReference type="Proteomes" id="UP000249619">
    <property type="component" value="Unassembled WGS sequence"/>
</dbReference>
<evidence type="ECO:0000256" key="2">
    <source>
        <dbReference type="SAM" id="MobiDB-lite"/>
    </source>
</evidence>
<feature type="region of interest" description="Disordered" evidence="2">
    <location>
        <begin position="161"/>
        <end position="201"/>
    </location>
</feature>
<gene>
    <name evidence="4" type="ORF">DDE83_008451</name>
</gene>
<proteinExistence type="inferred from homology"/>
<dbReference type="SUPFAM" id="SSF55961">
    <property type="entry name" value="Bet v1-like"/>
    <property type="match status" value="1"/>
</dbReference>
<dbReference type="Gene3D" id="2.120.10.30">
    <property type="entry name" value="TolB, C-terminal domain"/>
    <property type="match status" value="1"/>
</dbReference>
<dbReference type="SMART" id="SM01000">
    <property type="entry name" value="Aha1_N"/>
    <property type="match status" value="1"/>
</dbReference>
<dbReference type="GO" id="GO:0001671">
    <property type="term" value="F:ATPase activator activity"/>
    <property type="evidence" value="ECO:0007669"/>
    <property type="project" value="InterPro"/>
</dbReference>
<protein>
    <submittedName>
        <fullName evidence="4">Aha1domain family protein</fullName>
    </submittedName>
</protein>
<sequence>MVLHNPNNWHWVNKDVSGWTREYLDKQLTQISAERDGVTAKIDKVVSMDGDVDVSQRKGKVITIFDVKLKLEYSVALFLGELTRSAGKNKEGEEASGTITVPEVAHDTEEDEYVFEVDVYSEDSSKQPVKELVRSDILPQLRKAFTQLVPAVMAEHAKDIQHAPGTNPSSNFPSAKVYSSSSVNKSSSSKTEATGSQQSSSGAIVNVTTITDSTEFRTDAANLFQTFTDPQRIAAFTRAPPKNFTGAKPGGIFELFGGNVSGEFTELEEPTHIVQKWRLAQWPAGHYSTLSIWFDQNDVDAVTVMRVEWKGVPVGQEEPTKTNWDQYYVRSIKTTFGFGTVFLSVTYALALTTGVSAVSSQHLVSRQQPFKSTAITDFAEPWAFAFLPDGRILVTERKGSLRIVDPGTKSKGTITGVPAVAYAGQGGLHDVALHPQYAENSIVYISYAESGSGGAGGAVARAKLTLTAGSGTLSDLEIIWRHSQKASGGLQFACRLLFGPDGTLWISSGEINQMTPAQSMTTNLGKMIRLYDNGTAFEGNPFASQGNVQAQIWSLGHRNPLGIDWDAQGRLWEVEMGPMGGDELNLIQPGANYGWPLVCEGKHYDGRTIPKHSTRPDFAAPKAFWVPVISPAGLIIYKGDLFASWKGNALITGLSSQSIRRKCNASQWVNECAVSEKTKTAPSG</sequence>
<evidence type="ECO:0000259" key="3">
    <source>
        <dbReference type="SMART" id="SM01000"/>
    </source>
</evidence>
<dbReference type="InterPro" id="IPR013538">
    <property type="entry name" value="ASHA1/2-like_C"/>
</dbReference>
<dbReference type="CDD" id="cd08892">
    <property type="entry name" value="SRPBCC_Aha1"/>
    <property type="match status" value="1"/>
</dbReference>
<feature type="domain" description="Activator of Hsp90 ATPase AHSA1-like N-terminal" evidence="3">
    <location>
        <begin position="13"/>
        <end position="158"/>
    </location>
</feature>
<dbReference type="Pfam" id="PF09229">
    <property type="entry name" value="Aha1_N"/>
    <property type="match status" value="1"/>
</dbReference>
<dbReference type="InterPro" id="IPR011041">
    <property type="entry name" value="Quinoprot_gluc/sorb_DH_b-prop"/>
</dbReference>